<dbReference type="InterPro" id="IPR003385">
    <property type="entry name" value="Glyco_hydro_77"/>
</dbReference>
<dbReference type="GO" id="GO:0005975">
    <property type="term" value="P:carbohydrate metabolic process"/>
    <property type="evidence" value="ECO:0007669"/>
    <property type="project" value="InterPro"/>
</dbReference>
<protein>
    <recommendedName>
        <fullName evidence="3">4-alpha-glucanotransferase</fullName>
        <ecNumber evidence="3">2.4.1.25</ecNumber>
    </recommendedName>
    <alternativeName>
        <fullName evidence="7">Amylomaltase</fullName>
    </alternativeName>
    <alternativeName>
        <fullName evidence="8">Disproportionating enzyme</fullName>
    </alternativeName>
</protein>
<evidence type="ECO:0000256" key="6">
    <source>
        <dbReference type="ARBA" id="ARBA00023277"/>
    </source>
</evidence>
<evidence type="ECO:0000256" key="5">
    <source>
        <dbReference type="ARBA" id="ARBA00022679"/>
    </source>
</evidence>
<dbReference type="Gene3D" id="3.20.20.80">
    <property type="entry name" value="Glycosidases"/>
    <property type="match status" value="1"/>
</dbReference>
<proteinExistence type="inferred from homology"/>
<keyword evidence="5 9" id="KW-0808">Transferase</keyword>
<accession>A0A645D2D6</accession>
<dbReference type="InterPro" id="IPR017853">
    <property type="entry name" value="GH"/>
</dbReference>
<evidence type="ECO:0000256" key="7">
    <source>
        <dbReference type="ARBA" id="ARBA00031423"/>
    </source>
</evidence>
<organism evidence="9">
    <name type="scientific">bioreactor metagenome</name>
    <dbReference type="NCBI Taxonomy" id="1076179"/>
    <lineage>
        <taxon>unclassified sequences</taxon>
        <taxon>metagenomes</taxon>
        <taxon>ecological metagenomes</taxon>
    </lineage>
</organism>
<evidence type="ECO:0000256" key="3">
    <source>
        <dbReference type="ARBA" id="ARBA00012560"/>
    </source>
</evidence>
<comment type="similarity">
    <text evidence="2">Belongs to the disproportionating enzyme family.</text>
</comment>
<evidence type="ECO:0000256" key="2">
    <source>
        <dbReference type="ARBA" id="ARBA00005684"/>
    </source>
</evidence>
<keyword evidence="4 9" id="KW-0328">Glycosyltransferase</keyword>
<comment type="catalytic activity">
    <reaction evidence="1">
        <text>Transfers a segment of a (1-&gt;4)-alpha-D-glucan to a new position in an acceptor, which may be glucose or a (1-&gt;4)-alpha-D-glucan.</text>
        <dbReference type="EC" id="2.4.1.25"/>
    </reaction>
</comment>
<name>A0A645D2D6_9ZZZZ</name>
<dbReference type="Pfam" id="PF02446">
    <property type="entry name" value="Glyco_hydro_77"/>
    <property type="match status" value="1"/>
</dbReference>
<evidence type="ECO:0000256" key="1">
    <source>
        <dbReference type="ARBA" id="ARBA00000439"/>
    </source>
</evidence>
<evidence type="ECO:0000313" key="9">
    <source>
        <dbReference type="EMBL" id="MPM83317.1"/>
    </source>
</evidence>
<dbReference type="EMBL" id="VSSQ01032142">
    <property type="protein sequence ID" value="MPM83317.1"/>
    <property type="molecule type" value="Genomic_DNA"/>
</dbReference>
<dbReference type="PANTHER" id="PTHR32438:SF5">
    <property type="entry name" value="4-ALPHA-GLUCANOTRANSFERASE DPE1, CHLOROPLASTIC_AMYLOPLASTIC"/>
    <property type="match status" value="1"/>
</dbReference>
<dbReference type="PANTHER" id="PTHR32438">
    <property type="entry name" value="4-ALPHA-GLUCANOTRANSFERASE DPE1, CHLOROPLASTIC/AMYLOPLASTIC"/>
    <property type="match status" value="1"/>
</dbReference>
<reference evidence="9" key="1">
    <citation type="submission" date="2019-08" db="EMBL/GenBank/DDBJ databases">
        <authorList>
            <person name="Kucharzyk K."/>
            <person name="Murdoch R.W."/>
            <person name="Higgins S."/>
            <person name="Loffler F."/>
        </authorList>
    </citation>
    <scope>NUCLEOTIDE SEQUENCE</scope>
</reference>
<keyword evidence="6" id="KW-0119">Carbohydrate metabolism</keyword>
<dbReference type="AlphaFoldDB" id="A0A645D2D6"/>
<evidence type="ECO:0000256" key="8">
    <source>
        <dbReference type="ARBA" id="ARBA00031501"/>
    </source>
</evidence>
<comment type="caution">
    <text evidence="9">The sequence shown here is derived from an EMBL/GenBank/DDBJ whole genome shotgun (WGS) entry which is preliminary data.</text>
</comment>
<dbReference type="SUPFAM" id="SSF51445">
    <property type="entry name" value="(Trans)glycosidases"/>
    <property type="match status" value="1"/>
</dbReference>
<gene>
    <name evidence="9" type="primary">malQ_12</name>
    <name evidence="9" type="ORF">SDC9_130381</name>
</gene>
<sequence length="164" mass="18921">MDEFKDLPIIAEDLGEITPDVIDMRDSFDFPGMKIFQFAFSATPADPFLPHNYTQNCVAYTGTPDNDTVIGWYRSAPENEKDFCRRYMARSGDDVAWDMIRAVWGSVAMFSICPTQDLLNLDTEARMNYPGRPAGNWSWRVLPEQLQPWVADRLKELNHLYSRD</sequence>
<evidence type="ECO:0000256" key="4">
    <source>
        <dbReference type="ARBA" id="ARBA00022676"/>
    </source>
</evidence>
<dbReference type="EC" id="2.4.1.25" evidence="3"/>
<dbReference type="GO" id="GO:0004134">
    <property type="term" value="F:4-alpha-glucanotransferase activity"/>
    <property type="evidence" value="ECO:0007669"/>
    <property type="project" value="UniProtKB-EC"/>
</dbReference>